<organism evidence="2 3">
    <name type="scientific">Chelonia mydas</name>
    <name type="common">Green sea-turtle</name>
    <name type="synonym">Chelonia agassizi</name>
    <dbReference type="NCBI Taxonomy" id="8469"/>
    <lineage>
        <taxon>Eukaryota</taxon>
        <taxon>Metazoa</taxon>
        <taxon>Chordata</taxon>
        <taxon>Craniata</taxon>
        <taxon>Vertebrata</taxon>
        <taxon>Euteleostomi</taxon>
        <taxon>Archelosauria</taxon>
        <taxon>Testudinata</taxon>
        <taxon>Testudines</taxon>
        <taxon>Cryptodira</taxon>
        <taxon>Durocryptodira</taxon>
        <taxon>Americhelydia</taxon>
        <taxon>Chelonioidea</taxon>
        <taxon>Cheloniidae</taxon>
        <taxon>Chelonia</taxon>
    </lineage>
</organism>
<keyword evidence="3" id="KW-1185">Reference proteome</keyword>
<reference evidence="3" key="1">
    <citation type="journal article" date="2013" name="Nat. Genet.">
        <title>The draft genomes of soft-shell turtle and green sea turtle yield insights into the development and evolution of the turtle-specific body plan.</title>
        <authorList>
            <person name="Wang Z."/>
            <person name="Pascual-Anaya J."/>
            <person name="Zadissa A."/>
            <person name="Li W."/>
            <person name="Niimura Y."/>
            <person name="Huang Z."/>
            <person name="Li C."/>
            <person name="White S."/>
            <person name="Xiong Z."/>
            <person name="Fang D."/>
            <person name="Wang B."/>
            <person name="Ming Y."/>
            <person name="Chen Y."/>
            <person name="Zheng Y."/>
            <person name="Kuraku S."/>
            <person name="Pignatelli M."/>
            <person name="Herrero J."/>
            <person name="Beal K."/>
            <person name="Nozawa M."/>
            <person name="Li Q."/>
            <person name="Wang J."/>
            <person name="Zhang H."/>
            <person name="Yu L."/>
            <person name="Shigenobu S."/>
            <person name="Wang J."/>
            <person name="Liu J."/>
            <person name="Flicek P."/>
            <person name="Searle S."/>
            <person name="Wang J."/>
            <person name="Kuratani S."/>
            <person name="Yin Y."/>
            <person name="Aken B."/>
            <person name="Zhang G."/>
            <person name="Irie N."/>
        </authorList>
    </citation>
    <scope>NUCLEOTIDE SEQUENCE [LARGE SCALE GENOMIC DNA]</scope>
</reference>
<evidence type="ECO:0000313" key="2">
    <source>
        <dbReference type="EMBL" id="EMP34949.1"/>
    </source>
</evidence>
<dbReference type="EMBL" id="KB530799">
    <property type="protein sequence ID" value="EMP34949.1"/>
    <property type="molecule type" value="Genomic_DNA"/>
</dbReference>
<accession>M7BCQ0</accession>
<protein>
    <submittedName>
        <fullName evidence="2">Uncharacterized protein</fullName>
    </submittedName>
</protein>
<feature type="region of interest" description="Disordered" evidence="1">
    <location>
        <begin position="138"/>
        <end position="177"/>
    </location>
</feature>
<evidence type="ECO:0000256" key="1">
    <source>
        <dbReference type="SAM" id="MobiDB-lite"/>
    </source>
</evidence>
<proteinExistence type="predicted"/>
<sequence>MREGERGSGCRRLQQHLLLFPPPGGGDQLLQKCPGRQALAARFNSDPVFQDASAGGMEVLVAWKWKSAGGMEEVNLSMTLGRMQRQQIQELWTSYALTFSATPGLTERAYHSIDTGTGKLWKASSDLGIQEERRKVRPIVAPTGRGSLLQANGREPRSAEPVDAAVPEATKGMEQPG</sequence>
<dbReference type="Proteomes" id="UP000031443">
    <property type="component" value="Unassembled WGS sequence"/>
</dbReference>
<name>M7BCQ0_CHEMY</name>
<gene>
    <name evidence="2" type="ORF">UY3_07887</name>
</gene>
<dbReference type="AlphaFoldDB" id="M7BCQ0"/>
<evidence type="ECO:0000313" key="3">
    <source>
        <dbReference type="Proteomes" id="UP000031443"/>
    </source>
</evidence>